<gene>
    <name evidence="3" type="ORF">M5D96_004720</name>
</gene>
<reference evidence="3" key="1">
    <citation type="journal article" date="2023" name="Genome Biol. Evol.">
        <title>Long-read-based Genome Assembly of Drosophila gunungcola Reveals Fewer Chemosensory Genes in Flower-breeding Species.</title>
        <authorList>
            <person name="Negi A."/>
            <person name="Liao B.Y."/>
            <person name="Yeh S.D."/>
        </authorList>
    </citation>
    <scope>NUCLEOTIDE SEQUENCE</scope>
    <source>
        <strain evidence="3">Sukarami</strain>
    </source>
</reference>
<name>A0A9P9YV77_9MUSC</name>
<dbReference type="EMBL" id="JAMKOV010000002">
    <property type="protein sequence ID" value="KAI8043388.1"/>
    <property type="molecule type" value="Genomic_DNA"/>
</dbReference>
<organism evidence="3 4">
    <name type="scientific">Drosophila gunungcola</name>
    <name type="common">fruit fly</name>
    <dbReference type="NCBI Taxonomy" id="103775"/>
    <lineage>
        <taxon>Eukaryota</taxon>
        <taxon>Metazoa</taxon>
        <taxon>Ecdysozoa</taxon>
        <taxon>Arthropoda</taxon>
        <taxon>Hexapoda</taxon>
        <taxon>Insecta</taxon>
        <taxon>Pterygota</taxon>
        <taxon>Neoptera</taxon>
        <taxon>Endopterygota</taxon>
        <taxon>Diptera</taxon>
        <taxon>Brachycera</taxon>
        <taxon>Muscomorpha</taxon>
        <taxon>Ephydroidea</taxon>
        <taxon>Drosophilidae</taxon>
        <taxon>Drosophila</taxon>
        <taxon>Sophophora</taxon>
    </lineage>
</organism>
<keyword evidence="2" id="KW-0812">Transmembrane</keyword>
<keyword evidence="2" id="KW-0472">Membrane</keyword>
<dbReference type="AlphaFoldDB" id="A0A9P9YV77"/>
<feature type="compositionally biased region" description="Basic and acidic residues" evidence="1">
    <location>
        <begin position="91"/>
        <end position="111"/>
    </location>
</feature>
<evidence type="ECO:0000256" key="2">
    <source>
        <dbReference type="SAM" id="Phobius"/>
    </source>
</evidence>
<sequence>MSFTLVRKHLTQMGVLRHQTTLDRTYIPMAGPPRFPMSTAQRFIIGCGSMAIMMIIPFWCLFNMPRWSRMHLGLPPLEEELREEPPPSEAQEEKEKDNDKKDKDKEKTKKK</sequence>
<dbReference type="Proteomes" id="UP001059596">
    <property type="component" value="Unassembled WGS sequence"/>
</dbReference>
<accession>A0A9P9YV77</accession>
<protein>
    <submittedName>
        <fullName evidence="3">Uncharacterized protein</fullName>
    </submittedName>
</protein>
<keyword evidence="4" id="KW-1185">Reference proteome</keyword>
<proteinExistence type="predicted"/>
<keyword evidence="2" id="KW-1133">Transmembrane helix</keyword>
<evidence type="ECO:0000313" key="3">
    <source>
        <dbReference type="EMBL" id="KAI8043388.1"/>
    </source>
</evidence>
<dbReference type="OrthoDB" id="7971458at2759"/>
<feature type="region of interest" description="Disordered" evidence="1">
    <location>
        <begin position="78"/>
        <end position="111"/>
    </location>
</feature>
<evidence type="ECO:0000256" key="1">
    <source>
        <dbReference type="SAM" id="MobiDB-lite"/>
    </source>
</evidence>
<comment type="caution">
    <text evidence="3">The sequence shown here is derived from an EMBL/GenBank/DDBJ whole genome shotgun (WGS) entry which is preliminary data.</text>
</comment>
<evidence type="ECO:0000313" key="4">
    <source>
        <dbReference type="Proteomes" id="UP001059596"/>
    </source>
</evidence>
<feature type="transmembrane region" description="Helical" evidence="2">
    <location>
        <begin position="43"/>
        <end position="62"/>
    </location>
</feature>